<gene>
    <name evidence="9" type="primary">tatB</name>
    <name evidence="12" type="ORF">IW254_000267</name>
</gene>
<protein>
    <recommendedName>
        <fullName evidence="9">Sec-independent protein translocase protein TatB</fullName>
    </recommendedName>
</protein>
<sequence>MFSSIGWVEIFVVIIAGLIIIGPERLPGVILDVRAAIFAARKAINNAKAELSGEFDGEFDEFRKPITAVTEYAAMGPKRAIAKVLFDEEGEFLDQFDPRTALGDAPKTAMNSDMPESSVDAAKKADAQDGAAAASSAASASSAAAAGEPARSEENDMALMKTEYTPTQPMAKNPYRRRRHQPGLRTKVDPPANQTPASGGQGTTESGGSGGFSWADIT</sequence>
<dbReference type="InterPro" id="IPR003369">
    <property type="entry name" value="TatA/B/E"/>
</dbReference>
<evidence type="ECO:0000256" key="4">
    <source>
        <dbReference type="ARBA" id="ARBA00022692"/>
    </source>
</evidence>
<evidence type="ECO:0000313" key="12">
    <source>
        <dbReference type="EMBL" id="MBG6121298.1"/>
    </source>
</evidence>
<dbReference type="HAMAP" id="MF_00237">
    <property type="entry name" value="TatB"/>
    <property type="match status" value="1"/>
</dbReference>
<evidence type="ECO:0000256" key="3">
    <source>
        <dbReference type="ARBA" id="ARBA00022475"/>
    </source>
</evidence>
<dbReference type="EMBL" id="JADOUE010000001">
    <property type="protein sequence ID" value="MBG6121298.1"/>
    <property type="molecule type" value="Genomic_DNA"/>
</dbReference>
<comment type="subunit">
    <text evidence="9">The Tat system comprises two distinct complexes: a TatABC complex, containing multiple copies of TatA, TatB and TatC subunits, and a separate TatA complex, containing only TatA subunits. Substrates initially bind to the TatABC complex, which probably triggers association of the separate TatA complex to form the active translocon.</text>
</comment>
<evidence type="ECO:0000256" key="11">
    <source>
        <dbReference type="SAM" id="Phobius"/>
    </source>
</evidence>
<dbReference type="PRINTS" id="PR01506">
    <property type="entry name" value="TATBPROTEIN"/>
</dbReference>
<keyword evidence="3 9" id="KW-1003">Cell membrane</keyword>
<evidence type="ECO:0000313" key="13">
    <source>
        <dbReference type="Proteomes" id="UP000658613"/>
    </source>
</evidence>
<proteinExistence type="inferred from homology"/>
<dbReference type="GO" id="GO:0043953">
    <property type="term" value="P:protein transport by the Tat complex"/>
    <property type="evidence" value="ECO:0007669"/>
    <property type="project" value="UniProtKB-UniRule"/>
</dbReference>
<comment type="function">
    <text evidence="9">Part of the twin-arginine translocation (Tat) system that transports large folded proteins containing a characteristic twin-arginine motif in their signal peptide across membranes. Together with TatC, TatB is part of a receptor directly interacting with Tat signal peptides. TatB may form an oligomeric binding site that transiently accommodates folded Tat precursor proteins before their translocation.</text>
</comment>
<reference evidence="12" key="1">
    <citation type="submission" date="2020-11" db="EMBL/GenBank/DDBJ databases">
        <title>Sequencing the genomes of 1000 actinobacteria strains.</title>
        <authorList>
            <person name="Klenk H.-P."/>
        </authorList>
    </citation>
    <scope>NUCLEOTIDE SEQUENCE</scope>
    <source>
        <strain evidence="12">DSM 45632</strain>
    </source>
</reference>
<accession>A0A931DZ10</accession>
<evidence type="ECO:0000256" key="1">
    <source>
        <dbReference type="ARBA" id="ARBA00004167"/>
    </source>
</evidence>
<dbReference type="RefSeq" id="WP_331273424.1">
    <property type="nucleotide sequence ID" value="NZ_CP046980.1"/>
</dbReference>
<keyword evidence="2 9" id="KW-0813">Transport</keyword>
<feature type="transmembrane region" description="Helical" evidence="11">
    <location>
        <begin position="6"/>
        <end position="22"/>
    </location>
</feature>
<evidence type="ECO:0000256" key="7">
    <source>
        <dbReference type="ARBA" id="ARBA00023010"/>
    </source>
</evidence>
<comment type="similarity">
    <text evidence="9">Belongs to the TatB family.</text>
</comment>
<feature type="compositionally biased region" description="Gly residues" evidence="10">
    <location>
        <begin position="199"/>
        <end position="211"/>
    </location>
</feature>
<evidence type="ECO:0000256" key="10">
    <source>
        <dbReference type="SAM" id="MobiDB-lite"/>
    </source>
</evidence>
<keyword evidence="13" id="KW-1185">Reference proteome</keyword>
<keyword evidence="4 9" id="KW-0812">Transmembrane</keyword>
<comment type="caution">
    <text evidence="12">The sequence shown here is derived from an EMBL/GenBank/DDBJ whole genome shotgun (WGS) entry which is preliminary data.</text>
</comment>
<dbReference type="GO" id="GO:0033281">
    <property type="term" value="C:TAT protein transport complex"/>
    <property type="evidence" value="ECO:0007669"/>
    <property type="project" value="UniProtKB-UniRule"/>
</dbReference>
<dbReference type="Gene3D" id="1.20.5.3310">
    <property type="match status" value="1"/>
</dbReference>
<dbReference type="GO" id="GO:0008320">
    <property type="term" value="F:protein transmembrane transporter activity"/>
    <property type="evidence" value="ECO:0007669"/>
    <property type="project" value="UniProtKB-UniRule"/>
</dbReference>
<evidence type="ECO:0000256" key="6">
    <source>
        <dbReference type="ARBA" id="ARBA00022989"/>
    </source>
</evidence>
<comment type="subcellular location">
    <subcellularLocation>
        <location evidence="9">Cell membrane</location>
        <topology evidence="9">Single-pass membrane protein</topology>
    </subcellularLocation>
    <subcellularLocation>
        <location evidence="1">Membrane</location>
        <topology evidence="1">Single-pass membrane protein</topology>
    </subcellularLocation>
</comment>
<dbReference type="AlphaFoldDB" id="A0A931DZ10"/>
<evidence type="ECO:0000256" key="9">
    <source>
        <dbReference type="HAMAP-Rule" id="MF_00237"/>
    </source>
</evidence>
<keyword evidence="7 9" id="KW-0811">Translocation</keyword>
<evidence type="ECO:0000256" key="8">
    <source>
        <dbReference type="ARBA" id="ARBA00023136"/>
    </source>
</evidence>
<keyword evidence="8 9" id="KW-0472">Membrane</keyword>
<feature type="region of interest" description="Disordered" evidence="10">
    <location>
        <begin position="98"/>
        <end position="127"/>
    </location>
</feature>
<keyword evidence="6 9" id="KW-1133">Transmembrane helix</keyword>
<dbReference type="Pfam" id="PF02416">
    <property type="entry name" value="TatA_B_E"/>
    <property type="match status" value="1"/>
</dbReference>
<evidence type="ECO:0000256" key="5">
    <source>
        <dbReference type="ARBA" id="ARBA00022927"/>
    </source>
</evidence>
<evidence type="ECO:0000256" key="2">
    <source>
        <dbReference type="ARBA" id="ARBA00022448"/>
    </source>
</evidence>
<dbReference type="Proteomes" id="UP000658613">
    <property type="component" value="Unassembled WGS sequence"/>
</dbReference>
<feature type="region of interest" description="Disordered" evidence="10">
    <location>
        <begin position="163"/>
        <end position="218"/>
    </location>
</feature>
<dbReference type="InterPro" id="IPR018448">
    <property type="entry name" value="TatB"/>
</dbReference>
<name>A0A931DZ10_9CORY</name>
<organism evidence="12 13">
    <name type="scientific">Corynebacterium aquatimens</name>
    <dbReference type="NCBI Taxonomy" id="1190508"/>
    <lineage>
        <taxon>Bacteria</taxon>
        <taxon>Bacillati</taxon>
        <taxon>Actinomycetota</taxon>
        <taxon>Actinomycetes</taxon>
        <taxon>Mycobacteriales</taxon>
        <taxon>Corynebacteriaceae</taxon>
        <taxon>Corynebacterium</taxon>
    </lineage>
</organism>
<keyword evidence="5 9" id="KW-0653">Protein transport</keyword>